<dbReference type="PANTHER" id="PTHR22761:SF75">
    <property type="entry name" value="VACUOLAR PROTEIN SORTING-ASSOCIATED PROTEIN 32 HOMOLOG 2"/>
    <property type="match status" value="1"/>
</dbReference>
<evidence type="ECO:0000313" key="2">
    <source>
        <dbReference type="Proteomes" id="UP000489600"/>
    </source>
</evidence>
<dbReference type="GO" id="GO:0009898">
    <property type="term" value="C:cytoplasmic side of plasma membrane"/>
    <property type="evidence" value="ECO:0007669"/>
    <property type="project" value="TreeGrafter"/>
</dbReference>
<dbReference type="OrthoDB" id="5592979at2759"/>
<dbReference type="Proteomes" id="UP000489600">
    <property type="component" value="Unassembled WGS sequence"/>
</dbReference>
<accession>A0A565B764</accession>
<proteinExistence type="predicted"/>
<organism evidence="1 2">
    <name type="scientific">Arabis nemorensis</name>
    <dbReference type="NCBI Taxonomy" id="586526"/>
    <lineage>
        <taxon>Eukaryota</taxon>
        <taxon>Viridiplantae</taxon>
        <taxon>Streptophyta</taxon>
        <taxon>Embryophyta</taxon>
        <taxon>Tracheophyta</taxon>
        <taxon>Spermatophyta</taxon>
        <taxon>Magnoliopsida</taxon>
        <taxon>eudicotyledons</taxon>
        <taxon>Gunneridae</taxon>
        <taxon>Pentapetalae</taxon>
        <taxon>rosids</taxon>
        <taxon>malvids</taxon>
        <taxon>Brassicales</taxon>
        <taxon>Brassicaceae</taxon>
        <taxon>Arabideae</taxon>
        <taxon>Arabis</taxon>
    </lineage>
</organism>
<dbReference type="GO" id="GO:0006900">
    <property type="term" value="P:vesicle budding from membrane"/>
    <property type="evidence" value="ECO:0007669"/>
    <property type="project" value="TreeGrafter"/>
</dbReference>
<reference evidence="1" key="1">
    <citation type="submission" date="2019-07" db="EMBL/GenBank/DDBJ databases">
        <authorList>
            <person name="Dittberner H."/>
        </authorList>
    </citation>
    <scope>NUCLEOTIDE SEQUENCE [LARGE SCALE GENOMIC DNA]</scope>
</reference>
<protein>
    <submittedName>
        <fullName evidence="1">Uncharacterized protein</fullName>
    </submittedName>
</protein>
<gene>
    <name evidence="1" type="ORF">ANE_LOCUS7896</name>
</gene>
<name>A0A565B764_9BRAS</name>
<dbReference type="PANTHER" id="PTHR22761">
    <property type="entry name" value="CHARGED MULTIVESICULAR BODY PROTEIN"/>
    <property type="match status" value="1"/>
</dbReference>
<dbReference type="GO" id="GO:0005771">
    <property type="term" value="C:multivesicular body"/>
    <property type="evidence" value="ECO:0007669"/>
    <property type="project" value="TreeGrafter"/>
</dbReference>
<dbReference type="AlphaFoldDB" id="A0A565B764"/>
<dbReference type="EMBL" id="CABITT030000003">
    <property type="protein sequence ID" value="VVA97451.1"/>
    <property type="molecule type" value="Genomic_DNA"/>
</dbReference>
<sequence length="175" mass="19756">MTAMALELSVLGRSVIGTNTSKLKRYGQKSKLSGKIFSANSSGFDKNQRCGFGSETSRVFFESGMIPSVCEKKQGVSCEEPGVADRHYDSTRIWVIDKPAAIQCSRRKRLYEQQVEQLGNFQLCIHDQMIMLDALRSGFCNESNPESNTMDEIIEQTENMKQIPRPIINSNWFSD</sequence>
<keyword evidence="2" id="KW-1185">Reference proteome</keyword>
<dbReference type="GO" id="GO:0032511">
    <property type="term" value="P:late endosome to vacuole transport via multivesicular body sorting pathway"/>
    <property type="evidence" value="ECO:0007669"/>
    <property type="project" value="TreeGrafter"/>
</dbReference>
<dbReference type="InterPro" id="IPR005024">
    <property type="entry name" value="Snf7_fam"/>
</dbReference>
<dbReference type="Gene3D" id="1.10.287.1060">
    <property type="entry name" value="ESAT-6-like"/>
    <property type="match status" value="1"/>
</dbReference>
<evidence type="ECO:0000313" key="1">
    <source>
        <dbReference type="EMBL" id="VVA97451.1"/>
    </source>
</evidence>
<comment type="caution">
    <text evidence="1">The sequence shown here is derived from an EMBL/GenBank/DDBJ whole genome shotgun (WGS) entry which is preliminary data.</text>
</comment>
<dbReference type="GO" id="GO:0000815">
    <property type="term" value="C:ESCRT III complex"/>
    <property type="evidence" value="ECO:0007669"/>
    <property type="project" value="TreeGrafter"/>
</dbReference>